<proteinExistence type="predicted"/>
<reference evidence="4 5" key="1">
    <citation type="submission" date="2018-10" db="EMBL/GenBank/DDBJ databases">
        <title>Genome-guide identification and characterization of bacteria that degrade polycyclic aromatic hydrocarbons and resist hexavalent chromium simultaneously.</title>
        <authorList>
            <person name="Feng H."/>
        </authorList>
    </citation>
    <scope>NUCLEOTIDE SEQUENCE [LARGE SCALE GENOMIC DNA]</scope>
    <source>
        <strain evidence="4 5">J015</strain>
    </source>
</reference>
<evidence type="ECO:0000313" key="5">
    <source>
        <dbReference type="Proteomes" id="UP000273159"/>
    </source>
</evidence>
<reference evidence="5" key="2">
    <citation type="submission" date="2018-10" db="EMBL/GenBank/DDBJ databases">
        <authorList>
            <person name="Wang Y."/>
            <person name="Wang J."/>
            <person name="Yang X."/>
            <person name="Wang Z."/>
            <person name="Huang Y."/>
        </authorList>
    </citation>
    <scope>NUCLEOTIDE SEQUENCE [LARGE SCALE GENOMIC DNA]</scope>
    <source>
        <strain evidence="5">J015</strain>
    </source>
</reference>
<evidence type="ECO:0000256" key="2">
    <source>
        <dbReference type="ARBA" id="ARBA00023163"/>
    </source>
</evidence>
<comment type="caution">
    <text evidence="4">The sequence shown here is derived from an EMBL/GenBank/DDBJ whole genome shotgun (WGS) entry which is preliminary data.</text>
</comment>
<name>A0A3B0FI22_PSEPS</name>
<dbReference type="GO" id="GO:0006355">
    <property type="term" value="P:regulation of DNA-templated transcription"/>
    <property type="evidence" value="ECO:0007669"/>
    <property type="project" value="TreeGrafter"/>
</dbReference>
<feature type="domain" description="Bacterial transcriptional activator" evidence="3">
    <location>
        <begin position="97"/>
        <end position="235"/>
    </location>
</feature>
<gene>
    <name evidence="4" type="ORF">D7Z96_16645</name>
</gene>
<dbReference type="PANTHER" id="PTHR35807">
    <property type="entry name" value="TRANSCRIPTIONAL REGULATOR REDD-RELATED"/>
    <property type="match status" value="1"/>
</dbReference>
<dbReference type="RefSeq" id="WP_120693239.1">
    <property type="nucleotide sequence ID" value="NZ_RBNH01000017.1"/>
</dbReference>
<dbReference type="SUPFAM" id="SSF48452">
    <property type="entry name" value="TPR-like"/>
    <property type="match status" value="1"/>
</dbReference>
<dbReference type="Proteomes" id="UP000273159">
    <property type="component" value="Unassembled WGS sequence"/>
</dbReference>
<dbReference type="Gene3D" id="1.10.10.10">
    <property type="entry name" value="Winged helix-like DNA-binding domain superfamily/Winged helix DNA-binding domain"/>
    <property type="match status" value="1"/>
</dbReference>
<dbReference type="AlphaFoldDB" id="A0A3B0FI22"/>
<evidence type="ECO:0000313" key="4">
    <source>
        <dbReference type="EMBL" id="RKO21342.1"/>
    </source>
</evidence>
<dbReference type="Pfam" id="PF03704">
    <property type="entry name" value="BTAD"/>
    <property type="match status" value="1"/>
</dbReference>
<accession>A0A3B0FI22</accession>
<keyword evidence="2" id="KW-0804">Transcription</keyword>
<keyword evidence="1" id="KW-0805">Transcription regulation</keyword>
<dbReference type="EMBL" id="RBNH01000017">
    <property type="protein sequence ID" value="RKO21342.1"/>
    <property type="molecule type" value="Genomic_DNA"/>
</dbReference>
<protein>
    <submittedName>
        <fullName evidence="4">Transcriptional regulator</fullName>
    </submittedName>
</protein>
<dbReference type="GO" id="GO:0003677">
    <property type="term" value="F:DNA binding"/>
    <property type="evidence" value="ECO:0007669"/>
    <property type="project" value="TreeGrafter"/>
</dbReference>
<dbReference type="SMART" id="SM01043">
    <property type="entry name" value="BTAD"/>
    <property type="match status" value="1"/>
</dbReference>
<dbReference type="InterPro" id="IPR051677">
    <property type="entry name" value="AfsR-DnrI-RedD_regulator"/>
</dbReference>
<evidence type="ECO:0000259" key="3">
    <source>
        <dbReference type="SMART" id="SM01043"/>
    </source>
</evidence>
<dbReference type="PANTHER" id="PTHR35807:SF1">
    <property type="entry name" value="TRANSCRIPTIONAL REGULATOR REDD"/>
    <property type="match status" value="1"/>
</dbReference>
<dbReference type="InterPro" id="IPR011990">
    <property type="entry name" value="TPR-like_helical_dom_sf"/>
</dbReference>
<dbReference type="InterPro" id="IPR036388">
    <property type="entry name" value="WH-like_DNA-bd_sf"/>
</dbReference>
<sequence length="263" mass="28831">MGDDGYGELKLDMLGTWRLRRNGAALHVATRQQRLIAALALKGPHLRSYLVGLLWPEYPDSKALESLRVSVHLISRQVPGLLVNEGRMLSLSDRVDVDLQRVRLQIRSLGQGEYGPGTTSLLHDLRDAQLLPGWYEDWVMIEQTRLQQERLRAFTDISTASLALGDMGTAEAAAEAALAVEPLYETAVTLLIRAEMGQGNPAAALRAYERYRRQLKEDMGLPPSKSVGELLAAVLAGQSQAGRKRLIPAGGSWLGGQPALHHS</sequence>
<organism evidence="4 5">
    <name type="scientific">Pseudarthrobacter phenanthrenivorans</name>
    <name type="common">Arthrobacter phenanthrenivorans</name>
    <dbReference type="NCBI Taxonomy" id="361575"/>
    <lineage>
        <taxon>Bacteria</taxon>
        <taxon>Bacillati</taxon>
        <taxon>Actinomycetota</taxon>
        <taxon>Actinomycetes</taxon>
        <taxon>Micrococcales</taxon>
        <taxon>Micrococcaceae</taxon>
        <taxon>Pseudarthrobacter</taxon>
    </lineage>
</organism>
<dbReference type="InterPro" id="IPR005158">
    <property type="entry name" value="BTAD"/>
</dbReference>
<evidence type="ECO:0000256" key="1">
    <source>
        <dbReference type="ARBA" id="ARBA00023015"/>
    </source>
</evidence>
<dbReference type="Gene3D" id="1.25.40.10">
    <property type="entry name" value="Tetratricopeptide repeat domain"/>
    <property type="match status" value="1"/>
</dbReference>